<dbReference type="InterPro" id="IPR025640">
    <property type="entry name" value="GYF_2"/>
</dbReference>
<feature type="domain" description="GYF" evidence="2">
    <location>
        <begin position="13"/>
        <end position="58"/>
    </location>
</feature>
<accession>Q47FI2</accession>
<keyword evidence="1" id="KW-1133">Transmembrane helix</keyword>
<dbReference type="eggNOG" id="ENOG503110V">
    <property type="taxonomic scope" value="Bacteria"/>
</dbReference>
<protein>
    <recommendedName>
        <fullName evidence="2">GYF domain-containing protein</fullName>
    </recommendedName>
</protein>
<reference evidence="3" key="1">
    <citation type="submission" date="2005-08" db="EMBL/GenBank/DDBJ databases">
        <title>Complete sequence of Dechloromonas aromatica RCB.</title>
        <authorList>
            <person name="Salinero K.K."/>
            <person name="Copeland A."/>
            <person name="Lucas S."/>
            <person name="Lapidus A."/>
            <person name="Barry K."/>
            <person name="Detter J.C."/>
            <person name="Glavina T."/>
            <person name="Hammon N."/>
            <person name="Israni S."/>
            <person name="Pitluck S."/>
            <person name="Di Bartolo G."/>
            <person name="Trong S."/>
            <person name="Schmutz J."/>
            <person name="Larimer F."/>
            <person name="Land M."/>
            <person name="Ivanova N."/>
            <person name="Richardson P."/>
        </authorList>
    </citation>
    <scope>NUCLEOTIDE SEQUENCE</scope>
    <source>
        <strain evidence="3">RCB</strain>
    </source>
</reference>
<feature type="transmembrane region" description="Helical" evidence="1">
    <location>
        <begin position="116"/>
        <end position="134"/>
    </location>
</feature>
<keyword evidence="1" id="KW-0472">Membrane</keyword>
<evidence type="ECO:0000259" key="2">
    <source>
        <dbReference type="Pfam" id="PF14237"/>
    </source>
</evidence>
<name>Q47FI2_DECAR</name>
<sequence length="187" mass="21151">MESSAQATADVAWFYEQNGQRLGPVSELTLASMIKGAIVSRNSLVWRDGLAAWTRLGETELKRHLDPHVPPPLTGSQIKNNLIWVLAAAPLIGLVLEAVLSLLLHGDTYDAELALVTHRYWFVTLALNIALSYFDEQRLKKAGYDTSQFKGWVWLVPVYLYQRATALGHSKMYFTTWIVCFVLSLWR</sequence>
<organism evidence="3">
    <name type="scientific">Dechloromonas aromatica (strain RCB)</name>
    <dbReference type="NCBI Taxonomy" id="159087"/>
    <lineage>
        <taxon>Bacteria</taxon>
        <taxon>Pseudomonadati</taxon>
        <taxon>Pseudomonadota</taxon>
        <taxon>Betaproteobacteria</taxon>
        <taxon>Rhodocyclales</taxon>
        <taxon>Azonexaceae</taxon>
        <taxon>Dechloromonas</taxon>
    </lineage>
</organism>
<evidence type="ECO:0000256" key="1">
    <source>
        <dbReference type="SAM" id="Phobius"/>
    </source>
</evidence>
<dbReference type="AlphaFoldDB" id="Q47FI2"/>
<dbReference type="OrthoDB" id="8859199at2"/>
<gene>
    <name evidence="3" type="ordered locus">Daro_1651</name>
</gene>
<dbReference type="EMBL" id="CP000089">
    <property type="protein sequence ID" value="AAZ46399.1"/>
    <property type="molecule type" value="Genomic_DNA"/>
</dbReference>
<dbReference type="STRING" id="159087.Daro_1651"/>
<proteinExistence type="predicted"/>
<evidence type="ECO:0000313" key="3">
    <source>
        <dbReference type="EMBL" id="AAZ46399.1"/>
    </source>
</evidence>
<dbReference type="KEGG" id="dar:Daro_1651"/>
<feature type="transmembrane region" description="Helical" evidence="1">
    <location>
        <begin position="82"/>
        <end position="104"/>
    </location>
</feature>
<dbReference type="HOGENOM" id="CLU_125975_0_0_4"/>
<keyword evidence="1" id="KW-0812">Transmembrane</keyword>
<dbReference type="Pfam" id="PF14237">
    <property type="entry name" value="GYF_2"/>
    <property type="match status" value="1"/>
</dbReference>